<keyword evidence="7" id="KW-0346">Stress response</keyword>
<evidence type="ECO:0000256" key="3">
    <source>
        <dbReference type="ARBA" id="ARBA00022722"/>
    </source>
</evidence>
<dbReference type="GO" id="GO:0004519">
    <property type="term" value="F:endonuclease activity"/>
    <property type="evidence" value="ECO:0007669"/>
    <property type="project" value="UniProtKB-KW"/>
</dbReference>
<evidence type="ECO:0000313" key="9">
    <source>
        <dbReference type="Proteomes" id="UP000228886"/>
    </source>
</evidence>
<dbReference type="EMBL" id="PETL01000194">
    <property type="protein sequence ID" value="PIV64093.1"/>
    <property type="molecule type" value="Genomic_DNA"/>
</dbReference>
<comment type="similarity">
    <text evidence="1">Belongs to the HicA mRNA interferase family.</text>
</comment>
<keyword evidence="3" id="KW-0540">Nuclease</keyword>
<keyword evidence="6" id="KW-0694">RNA-binding</keyword>
<evidence type="ECO:0000256" key="7">
    <source>
        <dbReference type="ARBA" id="ARBA00023016"/>
    </source>
</evidence>
<evidence type="ECO:0008006" key="10">
    <source>
        <dbReference type="Google" id="ProtNLM"/>
    </source>
</evidence>
<keyword evidence="5" id="KW-0378">Hydrolase</keyword>
<gene>
    <name evidence="8" type="ORF">COS11_03955</name>
</gene>
<dbReference type="Pfam" id="PF07927">
    <property type="entry name" value="HicA_toxin"/>
    <property type="match status" value="1"/>
</dbReference>
<dbReference type="Proteomes" id="UP000228886">
    <property type="component" value="Unassembled WGS sequence"/>
</dbReference>
<evidence type="ECO:0000256" key="2">
    <source>
        <dbReference type="ARBA" id="ARBA00022649"/>
    </source>
</evidence>
<accession>A0A2M7E8P8</accession>
<evidence type="ECO:0000256" key="6">
    <source>
        <dbReference type="ARBA" id="ARBA00022884"/>
    </source>
</evidence>
<reference evidence="9" key="1">
    <citation type="submission" date="2017-09" db="EMBL/GenBank/DDBJ databases">
        <title>Depth-based differentiation of microbial function through sediment-hosted aquifers and enrichment of novel symbionts in the deep terrestrial subsurface.</title>
        <authorList>
            <person name="Probst A.J."/>
            <person name="Ladd B."/>
            <person name="Jarett J.K."/>
            <person name="Geller-Mcgrath D.E."/>
            <person name="Sieber C.M.K."/>
            <person name="Emerson J.B."/>
            <person name="Anantharaman K."/>
            <person name="Thomas B.C."/>
            <person name="Malmstrom R."/>
            <person name="Stieglmeier M."/>
            <person name="Klingl A."/>
            <person name="Woyke T."/>
            <person name="Ryan C.M."/>
            <person name="Banfield J.F."/>
        </authorList>
    </citation>
    <scope>NUCLEOTIDE SEQUENCE [LARGE SCALE GENOMIC DNA]</scope>
</reference>
<proteinExistence type="inferred from homology"/>
<evidence type="ECO:0000313" key="8">
    <source>
        <dbReference type="EMBL" id="PIV64093.1"/>
    </source>
</evidence>
<dbReference type="SUPFAM" id="SSF54786">
    <property type="entry name" value="YcfA/nrd intein domain"/>
    <property type="match status" value="1"/>
</dbReference>
<evidence type="ECO:0000256" key="5">
    <source>
        <dbReference type="ARBA" id="ARBA00022801"/>
    </source>
</evidence>
<evidence type="ECO:0000256" key="4">
    <source>
        <dbReference type="ARBA" id="ARBA00022759"/>
    </source>
</evidence>
<keyword evidence="2" id="KW-1277">Toxin-antitoxin system</keyword>
<dbReference type="PANTHER" id="PTHR34873">
    <property type="entry name" value="SSR1766 PROTEIN"/>
    <property type="match status" value="1"/>
</dbReference>
<name>A0A2M7E8P8_9BACT</name>
<dbReference type="PANTHER" id="PTHR34873:SF3">
    <property type="entry name" value="ADDICTION MODULE TOXIN, HICA FAMILY"/>
    <property type="match status" value="1"/>
</dbReference>
<dbReference type="Gene3D" id="3.30.920.30">
    <property type="entry name" value="Hypothetical protein"/>
    <property type="match status" value="1"/>
</dbReference>
<evidence type="ECO:0000256" key="1">
    <source>
        <dbReference type="ARBA" id="ARBA00006620"/>
    </source>
</evidence>
<keyword evidence="4" id="KW-0255">Endonuclease</keyword>
<dbReference type="InterPro" id="IPR038570">
    <property type="entry name" value="HicA_sf"/>
</dbReference>
<protein>
    <recommendedName>
        <fullName evidence="10">Type II toxin-antitoxin system HicA family toxin</fullName>
    </recommendedName>
</protein>
<sequence length="78" mass="8898">MSPKLPVVSGKEAIKIFQKIGYIVVKQKSSHIRLRDKSNPLHKPLTVPDHKEIKPGLLKKLLRDANLTTEDFTELLKK</sequence>
<organism evidence="8 9">
    <name type="scientific">bacterium (Candidatus Ratteibacteria) CG01_land_8_20_14_3_00_40_19</name>
    <dbReference type="NCBI Taxonomy" id="2014290"/>
    <lineage>
        <taxon>Bacteria</taxon>
        <taxon>Candidatus Ratteibacteria</taxon>
    </lineage>
</organism>
<comment type="caution">
    <text evidence="8">The sequence shown here is derived from an EMBL/GenBank/DDBJ whole genome shotgun (WGS) entry which is preliminary data.</text>
</comment>
<dbReference type="InterPro" id="IPR012933">
    <property type="entry name" value="HicA_mRNA_interferase"/>
</dbReference>
<dbReference type="GO" id="GO:0016787">
    <property type="term" value="F:hydrolase activity"/>
    <property type="evidence" value="ECO:0007669"/>
    <property type="project" value="UniProtKB-KW"/>
</dbReference>
<dbReference type="AlphaFoldDB" id="A0A2M7E8P8"/>
<dbReference type="GO" id="GO:0003729">
    <property type="term" value="F:mRNA binding"/>
    <property type="evidence" value="ECO:0007669"/>
    <property type="project" value="InterPro"/>
</dbReference>